<gene>
    <name evidence="10" type="ORF">PV05_08558</name>
</gene>
<reference evidence="10 11" key="1">
    <citation type="submission" date="2015-01" db="EMBL/GenBank/DDBJ databases">
        <title>The Genome Sequence of Exophiala xenobiotica CBS118157.</title>
        <authorList>
            <consortium name="The Broad Institute Genomics Platform"/>
            <person name="Cuomo C."/>
            <person name="de Hoog S."/>
            <person name="Gorbushina A."/>
            <person name="Stielow B."/>
            <person name="Teixiera M."/>
            <person name="Abouelleil A."/>
            <person name="Chapman S.B."/>
            <person name="Priest M."/>
            <person name="Young S.K."/>
            <person name="Wortman J."/>
            <person name="Nusbaum C."/>
            <person name="Birren B."/>
        </authorList>
    </citation>
    <scope>NUCLEOTIDE SEQUENCE [LARGE SCALE GENOMIC DNA]</scope>
    <source>
        <strain evidence="10 11">CBS 118157</strain>
    </source>
</reference>
<keyword evidence="7 8" id="KW-0472">Membrane</keyword>
<sequence>MDQKWFPPPNRPPRPGELHVMAANSVGIVTLLLPPGAFRSVIGVPPILWIAYNLRQYSSGRPEIDYLNAANVFIGVMRYLDFCVLHVPERVFRRVGAENRVETEKDVQNMTLWQKLRWNFDLFMTWRGIGWNWRVKKVDDVPKDMSRRQFVVQQIIRAGYCFALMDVHDWYFHRTFAVSSSISPDFFSLPLGRQVLLAWSNAFNSGATIAFGCNLMAAIVVASGVSRPQSWPPIFGSLLKGYTMRNIWGYCWHQLHRRSFETANSCLIRILRVKKGTVASRLLQLYNAFFVSAILHHIGSLNQPYSPMVWCQFAFFMMQPVAITIEDFAISFGRSIGLKENRKTRALGYAWVGVVLSFTLRYAAAAFTAAGVGGARHPVVAKFSIMERVFG</sequence>
<evidence type="ECO:0000256" key="3">
    <source>
        <dbReference type="ARBA" id="ARBA00007282"/>
    </source>
</evidence>
<dbReference type="GO" id="GO:0006629">
    <property type="term" value="P:lipid metabolic process"/>
    <property type="evidence" value="ECO:0007669"/>
    <property type="project" value="InterPro"/>
</dbReference>
<keyword evidence="4" id="KW-0808">Transferase</keyword>
<evidence type="ECO:0000256" key="4">
    <source>
        <dbReference type="ARBA" id="ARBA00022679"/>
    </source>
</evidence>
<dbReference type="EMBL" id="KN847321">
    <property type="protein sequence ID" value="KIW52951.1"/>
    <property type="molecule type" value="Genomic_DNA"/>
</dbReference>
<keyword evidence="6 8" id="KW-1133">Transmembrane helix</keyword>
<dbReference type="AlphaFoldDB" id="A0A0D2BKE2"/>
<evidence type="ECO:0000256" key="5">
    <source>
        <dbReference type="ARBA" id="ARBA00022692"/>
    </source>
</evidence>
<evidence type="ECO:0000256" key="2">
    <source>
        <dbReference type="ARBA" id="ARBA00005179"/>
    </source>
</evidence>
<name>A0A0D2BKE2_9EURO</name>
<dbReference type="RefSeq" id="XP_013313535.1">
    <property type="nucleotide sequence ID" value="XM_013458081.1"/>
</dbReference>
<feature type="transmembrane region" description="Helical" evidence="8">
    <location>
        <begin position="278"/>
        <end position="299"/>
    </location>
</feature>
<evidence type="ECO:0000256" key="7">
    <source>
        <dbReference type="ARBA" id="ARBA00023136"/>
    </source>
</evidence>
<evidence type="ECO:0000313" key="11">
    <source>
        <dbReference type="Proteomes" id="UP000054342"/>
    </source>
</evidence>
<dbReference type="GO" id="GO:0016020">
    <property type="term" value="C:membrane"/>
    <property type="evidence" value="ECO:0007669"/>
    <property type="project" value="UniProtKB-SubCell"/>
</dbReference>
<dbReference type="Pfam" id="PF13813">
    <property type="entry name" value="MBOAT_2"/>
    <property type="match status" value="1"/>
</dbReference>
<comment type="similarity">
    <text evidence="3">Belongs to the wax synthase family.</text>
</comment>
<dbReference type="PANTHER" id="PTHR31595">
    <property type="entry name" value="LONG-CHAIN-ALCOHOL O-FATTY-ACYLTRANSFERASE 3-RELATED"/>
    <property type="match status" value="1"/>
</dbReference>
<keyword evidence="11" id="KW-1185">Reference proteome</keyword>
<dbReference type="HOGENOM" id="CLU_032731_1_1_1"/>
<feature type="domain" description="Wax synthase" evidence="9">
    <location>
        <begin position="231"/>
        <end position="317"/>
    </location>
</feature>
<comment type="subcellular location">
    <subcellularLocation>
        <location evidence="1">Membrane</location>
        <topology evidence="1">Multi-pass membrane protein</topology>
    </subcellularLocation>
</comment>
<dbReference type="GeneID" id="25330466"/>
<dbReference type="GO" id="GO:0008374">
    <property type="term" value="F:O-acyltransferase activity"/>
    <property type="evidence" value="ECO:0007669"/>
    <property type="project" value="InterPro"/>
</dbReference>
<evidence type="ECO:0000259" key="9">
    <source>
        <dbReference type="Pfam" id="PF13813"/>
    </source>
</evidence>
<keyword evidence="5 8" id="KW-0812">Transmembrane</keyword>
<comment type="pathway">
    <text evidence="2">Secondary metabolite biosynthesis.</text>
</comment>
<evidence type="ECO:0000256" key="6">
    <source>
        <dbReference type="ARBA" id="ARBA00022989"/>
    </source>
</evidence>
<dbReference type="InterPro" id="IPR032805">
    <property type="entry name" value="Wax_synthase_dom"/>
</dbReference>
<protein>
    <recommendedName>
        <fullName evidence="9">Wax synthase domain-containing protein</fullName>
    </recommendedName>
</protein>
<dbReference type="OrthoDB" id="1077582at2759"/>
<feature type="transmembrane region" description="Helical" evidence="8">
    <location>
        <begin position="346"/>
        <end position="364"/>
    </location>
</feature>
<dbReference type="Proteomes" id="UP000054342">
    <property type="component" value="Unassembled WGS sequence"/>
</dbReference>
<dbReference type="PANTHER" id="PTHR31595:SF57">
    <property type="entry name" value="OS04G0481900 PROTEIN"/>
    <property type="match status" value="1"/>
</dbReference>
<evidence type="ECO:0000313" key="10">
    <source>
        <dbReference type="EMBL" id="KIW52951.1"/>
    </source>
</evidence>
<accession>A0A0D2BKE2</accession>
<evidence type="ECO:0000256" key="8">
    <source>
        <dbReference type="SAM" id="Phobius"/>
    </source>
</evidence>
<organism evidence="10 11">
    <name type="scientific">Exophiala xenobiotica</name>
    <dbReference type="NCBI Taxonomy" id="348802"/>
    <lineage>
        <taxon>Eukaryota</taxon>
        <taxon>Fungi</taxon>
        <taxon>Dikarya</taxon>
        <taxon>Ascomycota</taxon>
        <taxon>Pezizomycotina</taxon>
        <taxon>Eurotiomycetes</taxon>
        <taxon>Chaetothyriomycetidae</taxon>
        <taxon>Chaetothyriales</taxon>
        <taxon>Herpotrichiellaceae</taxon>
        <taxon>Exophiala</taxon>
    </lineage>
</organism>
<feature type="transmembrane region" description="Helical" evidence="8">
    <location>
        <begin position="20"/>
        <end position="52"/>
    </location>
</feature>
<proteinExistence type="inferred from homology"/>
<evidence type="ECO:0000256" key="1">
    <source>
        <dbReference type="ARBA" id="ARBA00004141"/>
    </source>
</evidence>
<dbReference type="InterPro" id="IPR044851">
    <property type="entry name" value="Wax_synthase"/>
</dbReference>